<name>A0AB33YZI6_9GAMM</name>
<feature type="binding site" evidence="7">
    <location>
        <position position="109"/>
    </location>
    <ligand>
        <name>L-aspartate</name>
        <dbReference type="ChEBI" id="CHEBI:29991"/>
    </ligand>
</feature>
<dbReference type="NCBIfam" id="TIGR00670">
    <property type="entry name" value="asp_carb_tr"/>
    <property type="match status" value="1"/>
</dbReference>
<evidence type="ECO:0000313" key="12">
    <source>
        <dbReference type="Proteomes" id="UP000015462"/>
    </source>
</evidence>
<gene>
    <name evidence="7 11" type="primary">pyrB</name>
    <name evidence="11" type="ORF">L196_09644</name>
</gene>
<evidence type="ECO:0000256" key="8">
    <source>
        <dbReference type="SAM" id="MobiDB-lite"/>
    </source>
</evidence>
<feature type="binding site" evidence="7">
    <location>
        <position position="164"/>
    </location>
    <ligand>
        <name>carbamoyl phosphate</name>
        <dbReference type="ChEBI" id="CHEBI:58228"/>
    </ligand>
</feature>
<feature type="binding site" evidence="7">
    <location>
        <position position="291"/>
    </location>
    <ligand>
        <name>carbamoyl phosphate</name>
        <dbReference type="ChEBI" id="CHEBI:58228"/>
    </ligand>
</feature>
<reference evidence="11 12" key="1">
    <citation type="journal article" date="2013" name="Genome Announc.">
        <title>Genome Sequence of the Pyrene- and Fluoranthene-Degrading Bacterium Cycloclasticus sp. Strain PY97M.</title>
        <authorList>
            <person name="Cui Z."/>
            <person name="Xu G."/>
            <person name="Li Q."/>
            <person name="Gao W."/>
            <person name="Zheng L."/>
        </authorList>
    </citation>
    <scope>NUCLEOTIDE SEQUENCE [LARGE SCALE GENOMIC DNA]</scope>
    <source>
        <strain evidence="11 12">PY97M</strain>
    </source>
</reference>
<evidence type="ECO:0000256" key="5">
    <source>
        <dbReference type="ARBA" id="ARBA00043884"/>
    </source>
</evidence>
<dbReference type="InterPro" id="IPR006130">
    <property type="entry name" value="Asp/Orn_carbamoylTrfase"/>
</dbReference>
<accession>A0AB33YZI6</accession>
<dbReference type="GO" id="GO:0044205">
    <property type="term" value="P:'de novo' UMP biosynthetic process"/>
    <property type="evidence" value="ECO:0007669"/>
    <property type="project" value="UniProtKB-UniRule"/>
</dbReference>
<evidence type="ECO:0000256" key="7">
    <source>
        <dbReference type="HAMAP-Rule" id="MF_00001"/>
    </source>
</evidence>
<feature type="binding site" evidence="7">
    <location>
        <position position="290"/>
    </location>
    <ligand>
        <name>carbamoyl phosphate</name>
        <dbReference type="ChEBI" id="CHEBI:58228"/>
    </ligand>
</feature>
<dbReference type="GO" id="GO:0006207">
    <property type="term" value="P:'de novo' pyrimidine nucleobase biosynthetic process"/>
    <property type="evidence" value="ECO:0007669"/>
    <property type="project" value="InterPro"/>
</dbReference>
<dbReference type="EMBL" id="ASHL01000010">
    <property type="protein sequence ID" value="EPD12373.1"/>
    <property type="molecule type" value="Genomic_DNA"/>
</dbReference>
<dbReference type="EC" id="2.1.3.2" evidence="7"/>
<evidence type="ECO:0000259" key="10">
    <source>
        <dbReference type="Pfam" id="PF02729"/>
    </source>
</evidence>
<protein>
    <recommendedName>
        <fullName evidence="7">Aspartate carbamoyltransferase</fullName>
        <ecNumber evidence="7">2.1.3.2</ecNumber>
    </recommendedName>
    <alternativeName>
        <fullName evidence="7">Aspartate transcarbamylase</fullName>
        <shortName evidence="7">ATCase</shortName>
    </alternativeName>
</protein>
<feature type="binding site" evidence="7">
    <location>
        <position position="194"/>
    </location>
    <ligand>
        <name>L-aspartate</name>
        <dbReference type="ChEBI" id="CHEBI:29991"/>
    </ligand>
</feature>
<dbReference type="Gene3D" id="3.40.50.1370">
    <property type="entry name" value="Aspartate/ornithine carbamoyltransferase"/>
    <property type="match status" value="2"/>
</dbReference>
<comment type="pathway">
    <text evidence="1 7">Pyrimidine metabolism; UMP biosynthesis via de novo pathway; (S)-dihydroorotate from bicarbonate: step 2/3.</text>
</comment>
<feature type="binding site" evidence="7">
    <location>
        <position position="249"/>
    </location>
    <ligand>
        <name>L-aspartate</name>
        <dbReference type="ChEBI" id="CHEBI:29991"/>
    </ligand>
</feature>
<evidence type="ECO:0000259" key="9">
    <source>
        <dbReference type="Pfam" id="PF00185"/>
    </source>
</evidence>
<feature type="region of interest" description="Disordered" evidence="8">
    <location>
        <begin position="1"/>
        <end position="20"/>
    </location>
</feature>
<keyword evidence="4 7" id="KW-0665">Pyrimidine biosynthesis</keyword>
<comment type="similarity">
    <text evidence="2 7">Belongs to the aspartate/ornithine carbamoyltransferase superfamily. ATCase family.</text>
</comment>
<dbReference type="PROSITE" id="PS00097">
    <property type="entry name" value="CARBAMOYLTRANSFERASE"/>
    <property type="match status" value="1"/>
</dbReference>
<dbReference type="InterPro" id="IPR002082">
    <property type="entry name" value="Asp_carbamoyltransf"/>
</dbReference>
<feature type="compositionally biased region" description="Polar residues" evidence="8">
    <location>
        <begin position="1"/>
        <end position="12"/>
    </location>
</feature>
<dbReference type="GO" id="GO:0004070">
    <property type="term" value="F:aspartate carbamoyltransferase activity"/>
    <property type="evidence" value="ECO:0007669"/>
    <property type="project" value="UniProtKB-UniRule"/>
</dbReference>
<sequence>MSSSKQPASTSFKAPDSSRLQLDEQGQLRHFLTTEGLSKETLIEIMDVAESFSSVGHQAVKKVPVLRGKTIVNLFFENSTRTRTTFDLAAKRLSADVINLNIATSATSKGESILDTIRNLEAMQADMFVVRHSDSGAAHFIARHVEPHVSVINAGDGSHAHPTQAMLDMFTIRRVKKEFKHLKVAIIGDILHSRVARSQIHALNTLEVKEVRVIAPKTLLPSDVNSLGVHVYGDLRTGLDDVDVVIMLRLQRERMGAALLPSEHEYFECFGLTEEKLAYAKPDVTVMHPGPINRGVEMEAAVADGANSVILQQVTNGIAIRMAVMTLTLGQNKVVKG</sequence>
<proteinExistence type="inferred from homology"/>
<evidence type="ECO:0000313" key="11">
    <source>
        <dbReference type="EMBL" id="EPD12373.1"/>
    </source>
</evidence>
<feature type="binding site" evidence="7">
    <location>
        <position position="82"/>
    </location>
    <ligand>
        <name>carbamoyl phosphate</name>
        <dbReference type="ChEBI" id="CHEBI:58228"/>
    </ligand>
</feature>
<comment type="subunit">
    <text evidence="7">Heterododecamer (2C3:3R2) of six catalytic PyrB chains organized as two trimers (C3), and six regulatory PyrI chains organized as three dimers (R2).</text>
</comment>
<dbReference type="PANTHER" id="PTHR45753">
    <property type="entry name" value="ORNITHINE CARBAMOYLTRANSFERASE, MITOCHONDRIAL"/>
    <property type="match status" value="1"/>
</dbReference>
<comment type="catalytic activity">
    <reaction evidence="6 7">
        <text>carbamoyl phosphate + L-aspartate = N-carbamoyl-L-aspartate + phosphate + H(+)</text>
        <dbReference type="Rhea" id="RHEA:20013"/>
        <dbReference type="ChEBI" id="CHEBI:15378"/>
        <dbReference type="ChEBI" id="CHEBI:29991"/>
        <dbReference type="ChEBI" id="CHEBI:32814"/>
        <dbReference type="ChEBI" id="CHEBI:43474"/>
        <dbReference type="ChEBI" id="CHEBI:58228"/>
        <dbReference type="EC" id="2.1.3.2"/>
    </reaction>
</comment>
<evidence type="ECO:0000256" key="1">
    <source>
        <dbReference type="ARBA" id="ARBA00004852"/>
    </source>
</evidence>
<dbReference type="GO" id="GO:0006520">
    <property type="term" value="P:amino acid metabolic process"/>
    <property type="evidence" value="ECO:0007669"/>
    <property type="project" value="InterPro"/>
</dbReference>
<dbReference type="PRINTS" id="PR00101">
    <property type="entry name" value="ATCASE"/>
</dbReference>
<dbReference type="Pfam" id="PF02729">
    <property type="entry name" value="OTCace_N"/>
    <property type="match status" value="1"/>
</dbReference>
<dbReference type="Pfam" id="PF00185">
    <property type="entry name" value="OTCace"/>
    <property type="match status" value="1"/>
</dbReference>
<dbReference type="PRINTS" id="PR00100">
    <property type="entry name" value="AOTCASE"/>
</dbReference>
<feature type="binding site" evidence="7">
    <location>
        <position position="81"/>
    </location>
    <ligand>
        <name>carbamoyl phosphate</name>
        <dbReference type="ChEBI" id="CHEBI:58228"/>
    </ligand>
</feature>
<feature type="domain" description="Aspartate/ornithine carbamoyltransferase Asp/Orn-binding" evidence="9">
    <location>
        <begin position="181"/>
        <end position="327"/>
    </location>
</feature>
<dbReference type="RefSeq" id="WP_015006951.1">
    <property type="nucleotide sequence ID" value="NZ_JARGOU010000047.1"/>
</dbReference>
<feature type="binding site" evidence="7">
    <location>
        <position position="161"/>
    </location>
    <ligand>
        <name>carbamoyl phosphate</name>
        <dbReference type="ChEBI" id="CHEBI:58228"/>
    </ligand>
</feature>
<dbReference type="HAMAP" id="MF_00001">
    <property type="entry name" value="Asp_carb_tr"/>
    <property type="match status" value="1"/>
</dbReference>
<evidence type="ECO:0000256" key="4">
    <source>
        <dbReference type="ARBA" id="ARBA00022975"/>
    </source>
</evidence>
<dbReference type="NCBIfam" id="NF002032">
    <property type="entry name" value="PRK00856.1"/>
    <property type="match status" value="1"/>
</dbReference>
<comment type="function">
    <text evidence="5 7">Catalyzes the condensation of carbamoyl phosphate and aspartate to form carbamoyl aspartate and inorganic phosphate, the committed step in the de novo pyrimidine nucleotide biosynthesis pathway.</text>
</comment>
<dbReference type="FunFam" id="3.40.50.1370:FF:000007">
    <property type="entry name" value="Aspartate carbamoyltransferase"/>
    <property type="match status" value="1"/>
</dbReference>
<dbReference type="InterPro" id="IPR006131">
    <property type="entry name" value="Asp_carbamoyltransf_Asp/Orn-bd"/>
</dbReference>
<keyword evidence="12" id="KW-1185">Reference proteome</keyword>
<feature type="binding site" evidence="7">
    <location>
        <position position="131"/>
    </location>
    <ligand>
        <name>carbamoyl phosphate</name>
        <dbReference type="ChEBI" id="CHEBI:58228"/>
    </ligand>
</feature>
<dbReference type="GO" id="GO:0005829">
    <property type="term" value="C:cytosol"/>
    <property type="evidence" value="ECO:0007669"/>
    <property type="project" value="TreeGrafter"/>
</dbReference>
<dbReference type="GO" id="GO:0016597">
    <property type="term" value="F:amino acid binding"/>
    <property type="evidence" value="ECO:0007669"/>
    <property type="project" value="InterPro"/>
</dbReference>
<dbReference type="PANTHER" id="PTHR45753:SF6">
    <property type="entry name" value="ASPARTATE CARBAMOYLTRANSFERASE"/>
    <property type="match status" value="1"/>
</dbReference>
<dbReference type="InterPro" id="IPR036901">
    <property type="entry name" value="Asp/Orn_carbamoylTrfase_sf"/>
</dbReference>
<feature type="domain" description="Aspartate/ornithine carbamoyltransferase carbamoyl-P binding" evidence="10">
    <location>
        <begin position="29"/>
        <end position="173"/>
    </location>
</feature>
<evidence type="ECO:0000256" key="2">
    <source>
        <dbReference type="ARBA" id="ARBA00008896"/>
    </source>
</evidence>
<dbReference type="AlphaFoldDB" id="A0AB33YZI6"/>
<keyword evidence="3 7" id="KW-0808">Transferase</keyword>
<organism evidence="11 12">
    <name type="scientific">Cycloclasticus pugetii</name>
    <dbReference type="NCBI Taxonomy" id="34068"/>
    <lineage>
        <taxon>Bacteria</taxon>
        <taxon>Pseudomonadati</taxon>
        <taxon>Pseudomonadota</taxon>
        <taxon>Gammaproteobacteria</taxon>
        <taxon>Thiotrichales</taxon>
        <taxon>Piscirickettsiaceae</taxon>
        <taxon>Cycloclasticus</taxon>
    </lineage>
</organism>
<comment type="caution">
    <text evidence="11">The sequence shown here is derived from an EMBL/GenBank/DDBJ whole genome shotgun (WGS) entry which is preliminary data.</text>
</comment>
<dbReference type="SUPFAM" id="SSF53671">
    <property type="entry name" value="Aspartate/ornithine carbamoyltransferase"/>
    <property type="match status" value="1"/>
</dbReference>
<dbReference type="Proteomes" id="UP000015462">
    <property type="component" value="Unassembled WGS sequence"/>
</dbReference>
<evidence type="ECO:0000256" key="3">
    <source>
        <dbReference type="ARBA" id="ARBA00022679"/>
    </source>
</evidence>
<evidence type="ECO:0000256" key="6">
    <source>
        <dbReference type="ARBA" id="ARBA00048859"/>
    </source>
</evidence>
<dbReference type="InterPro" id="IPR006132">
    <property type="entry name" value="Asp/Orn_carbamoyltranf_P-bd"/>
</dbReference>